<name>A0A6G1DS41_9ORYZ</name>
<keyword evidence="2" id="KW-1185">Reference proteome</keyword>
<dbReference type="Proteomes" id="UP000479710">
    <property type="component" value="Unassembled WGS sequence"/>
</dbReference>
<evidence type="ECO:0000313" key="2">
    <source>
        <dbReference type="Proteomes" id="UP000479710"/>
    </source>
</evidence>
<reference evidence="1 2" key="1">
    <citation type="submission" date="2019-11" db="EMBL/GenBank/DDBJ databases">
        <title>Whole genome sequence of Oryza granulata.</title>
        <authorList>
            <person name="Li W."/>
        </authorList>
    </citation>
    <scope>NUCLEOTIDE SEQUENCE [LARGE SCALE GENOMIC DNA]</scope>
    <source>
        <strain evidence="2">cv. Menghai</strain>
        <tissue evidence="1">Leaf</tissue>
    </source>
</reference>
<sequence length="174" mass="18688">MKLPLGSFFHNFFPYNSGLVVGSTMVEREGQWLPCMGAPPWRKLADGRWTRPATIPARWSRPPCTRTTATRSAPACAFPPPSTLLPVSAAGTGLPTVPASLPCHGGARVGGGWQHESWKRQPSSCRLHTPLVARERQPLGEVEHARRCPAASPSVAPWAVVRRPTPATGSVAAQ</sequence>
<dbReference type="AlphaFoldDB" id="A0A6G1DS41"/>
<organism evidence="1 2">
    <name type="scientific">Oryza meyeriana var. granulata</name>
    <dbReference type="NCBI Taxonomy" id="110450"/>
    <lineage>
        <taxon>Eukaryota</taxon>
        <taxon>Viridiplantae</taxon>
        <taxon>Streptophyta</taxon>
        <taxon>Embryophyta</taxon>
        <taxon>Tracheophyta</taxon>
        <taxon>Spermatophyta</taxon>
        <taxon>Magnoliopsida</taxon>
        <taxon>Liliopsida</taxon>
        <taxon>Poales</taxon>
        <taxon>Poaceae</taxon>
        <taxon>BOP clade</taxon>
        <taxon>Oryzoideae</taxon>
        <taxon>Oryzeae</taxon>
        <taxon>Oryzinae</taxon>
        <taxon>Oryza</taxon>
        <taxon>Oryza meyeriana</taxon>
    </lineage>
</organism>
<dbReference type="EMBL" id="SPHZ02000006">
    <property type="protein sequence ID" value="KAF0915655.1"/>
    <property type="molecule type" value="Genomic_DNA"/>
</dbReference>
<accession>A0A6G1DS41</accession>
<evidence type="ECO:0000313" key="1">
    <source>
        <dbReference type="EMBL" id="KAF0915655.1"/>
    </source>
</evidence>
<comment type="caution">
    <text evidence="1">The sequence shown here is derived from an EMBL/GenBank/DDBJ whole genome shotgun (WGS) entry which is preliminary data.</text>
</comment>
<proteinExistence type="predicted"/>
<gene>
    <name evidence="1" type="ORF">E2562_037715</name>
</gene>
<protein>
    <submittedName>
        <fullName evidence="1">Uncharacterized protein</fullName>
    </submittedName>
</protein>